<evidence type="ECO:0000313" key="1">
    <source>
        <dbReference type="EMBL" id="GHP00800.1"/>
    </source>
</evidence>
<name>A0A8J3IRP4_9CHLR</name>
<keyword evidence="2" id="KW-1185">Reference proteome</keyword>
<dbReference type="AlphaFoldDB" id="A0A8J3IRP4"/>
<dbReference type="Proteomes" id="UP000597444">
    <property type="component" value="Unassembled WGS sequence"/>
</dbReference>
<protein>
    <submittedName>
        <fullName evidence="1">Uncharacterized protein</fullName>
    </submittedName>
</protein>
<reference evidence="1" key="1">
    <citation type="submission" date="2020-10" db="EMBL/GenBank/DDBJ databases">
        <title>Taxonomic study of unclassified bacteria belonging to the class Ktedonobacteria.</title>
        <authorList>
            <person name="Yabe S."/>
            <person name="Wang C.M."/>
            <person name="Zheng Y."/>
            <person name="Sakai Y."/>
            <person name="Cavaletti L."/>
            <person name="Monciardini P."/>
            <person name="Donadio S."/>
        </authorList>
    </citation>
    <scope>NUCLEOTIDE SEQUENCE</scope>
    <source>
        <strain evidence="1">ID150040</strain>
    </source>
</reference>
<proteinExistence type="predicted"/>
<dbReference type="RefSeq" id="WP_220211380.1">
    <property type="nucleotide sequence ID" value="NZ_BNJK01000003.1"/>
</dbReference>
<organism evidence="1 2">
    <name type="scientific">Reticulibacter mediterranei</name>
    <dbReference type="NCBI Taxonomy" id="2778369"/>
    <lineage>
        <taxon>Bacteria</taxon>
        <taxon>Bacillati</taxon>
        <taxon>Chloroflexota</taxon>
        <taxon>Ktedonobacteria</taxon>
        <taxon>Ktedonobacterales</taxon>
        <taxon>Reticulibacteraceae</taxon>
        <taxon>Reticulibacter</taxon>
    </lineage>
</organism>
<evidence type="ECO:0000313" key="2">
    <source>
        <dbReference type="Proteomes" id="UP000597444"/>
    </source>
</evidence>
<gene>
    <name evidence="1" type="ORF">KSF_108470</name>
</gene>
<accession>A0A8J3IRP4</accession>
<comment type="caution">
    <text evidence="1">The sequence shown here is derived from an EMBL/GenBank/DDBJ whole genome shotgun (WGS) entry which is preliminary data.</text>
</comment>
<sequence length="145" mass="16768">MKTTLELQTMQATYQEILEGKRPWTALGNFLNAWYAYHIGDRALLIQHPVQPPAEATPEQQRWAAFCAASVDYLCQIAGLSCPTWVHDPAYCLAEPWYYSLGAQKPDIRKRLEQETPEPFTKRNIFCGNRIFMNKYEEAPQRRSA</sequence>
<dbReference type="EMBL" id="BNJK01000003">
    <property type="protein sequence ID" value="GHP00800.1"/>
    <property type="molecule type" value="Genomic_DNA"/>
</dbReference>